<evidence type="ECO:0000313" key="1">
    <source>
        <dbReference type="EMBL" id="CAI6370237.1"/>
    </source>
</evidence>
<proteinExistence type="predicted"/>
<gene>
    <name evidence="1" type="ORF">MEUPH1_LOCUS24380</name>
</gene>
<name>A0AAV0XQN4_9HEMI</name>
<accession>A0AAV0XQN4</accession>
<dbReference type="EMBL" id="CARXXK010000278">
    <property type="protein sequence ID" value="CAI6370237.1"/>
    <property type="molecule type" value="Genomic_DNA"/>
</dbReference>
<keyword evidence="2" id="KW-1185">Reference proteome</keyword>
<organism evidence="1 2">
    <name type="scientific">Macrosiphum euphorbiae</name>
    <name type="common">potato aphid</name>
    <dbReference type="NCBI Taxonomy" id="13131"/>
    <lineage>
        <taxon>Eukaryota</taxon>
        <taxon>Metazoa</taxon>
        <taxon>Ecdysozoa</taxon>
        <taxon>Arthropoda</taxon>
        <taxon>Hexapoda</taxon>
        <taxon>Insecta</taxon>
        <taxon>Pterygota</taxon>
        <taxon>Neoptera</taxon>
        <taxon>Paraneoptera</taxon>
        <taxon>Hemiptera</taxon>
        <taxon>Sternorrhyncha</taxon>
        <taxon>Aphidomorpha</taxon>
        <taxon>Aphidoidea</taxon>
        <taxon>Aphididae</taxon>
        <taxon>Macrosiphini</taxon>
        <taxon>Macrosiphum</taxon>
    </lineage>
</organism>
<dbReference type="Proteomes" id="UP001160148">
    <property type="component" value="Unassembled WGS sequence"/>
</dbReference>
<reference evidence="1 2" key="1">
    <citation type="submission" date="2023-01" db="EMBL/GenBank/DDBJ databases">
        <authorList>
            <person name="Whitehead M."/>
        </authorList>
    </citation>
    <scope>NUCLEOTIDE SEQUENCE [LARGE SCALE GENOMIC DNA]</scope>
</reference>
<evidence type="ECO:0000313" key="2">
    <source>
        <dbReference type="Proteomes" id="UP001160148"/>
    </source>
</evidence>
<comment type="caution">
    <text evidence="1">The sequence shown here is derived from an EMBL/GenBank/DDBJ whole genome shotgun (WGS) entry which is preliminary data.</text>
</comment>
<protein>
    <submittedName>
        <fullName evidence="1">Uncharacterized protein</fullName>
    </submittedName>
</protein>
<dbReference type="AlphaFoldDB" id="A0AAV0XQN4"/>
<sequence>MFLPYAAVAVFAFTVKFNLLNVYTRHAEPPSPFVNIIFPTCKMCLESWCHLVDRRPCITRYWEHFNFTCYTCKKNHDGIKQHYTEGECKAACTDPDKMCICDFECYICVSKEWACWNNWTRCNYYPVEEPTCV</sequence>